<feature type="compositionally biased region" description="Basic and acidic residues" evidence="1">
    <location>
        <begin position="269"/>
        <end position="282"/>
    </location>
</feature>
<dbReference type="EMBL" id="JADNRY010000045">
    <property type="protein sequence ID" value="KAF9070049.1"/>
    <property type="molecule type" value="Genomic_DNA"/>
</dbReference>
<evidence type="ECO:0000313" key="2">
    <source>
        <dbReference type="EMBL" id="KAF9070049.1"/>
    </source>
</evidence>
<organism evidence="2 3">
    <name type="scientific">Rhodocollybia butyracea</name>
    <dbReference type="NCBI Taxonomy" id="206335"/>
    <lineage>
        <taxon>Eukaryota</taxon>
        <taxon>Fungi</taxon>
        <taxon>Dikarya</taxon>
        <taxon>Basidiomycota</taxon>
        <taxon>Agaricomycotina</taxon>
        <taxon>Agaricomycetes</taxon>
        <taxon>Agaricomycetidae</taxon>
        <taxon>Agaricales</taxon>
        <taxon>Marasmiineae</taxon>
        <taxon>Omphalotaceae</taxon>
        <taxon>Rhodocollybia</taxon>
    </lineage>
</organism>
<dbReference type="AlphaFoldDB" id="A0A9P5PQ18"/>
<feature type="compositionally biased region" description="Basic and acidic residues" evidence="1">
    <location>
        <begin position="237"/>
        <end position="249"/>
    </location>
</feature>
<proteinExistence type="predicted"/>
<dbReference type="Proteomes" id="UP000772434">
    <property type="component" value="Unassembled WGS sequence"/>
</dbReference>
<sequence>MLFNIISGLRCLFCKSKKYRYSKVYKGWSSYRHAPKFQAGLCELTNPRNVFQFFMLIMKYFTPSTIAFVLLAMSLQAYSAAIPSQSQVPAPSFAADSLLPAAPQVAESQSGGMPQEGALSHHVPRELGGTYYARRDEHLDPKGSNLGRRDVDGSFSSDYLGRRSLPHLESRAHRKDKGKSDKPKSDKPKKKSWSQKVKAVFKKKPVPPAPLHNGPPRIPVVAKIPPLKVDFPEPPVEEAKSKKDKEPKPKPKPFPKFPAPGNKPTHPYGDMKYKTVPHHHEQLPGANTENDKKDGHHPDDTHFIPPTDSSGDNGPAEHPHDTTHANDMSGHHVVVHDVGAGMGGMDAGAAMGFDAAGAF</sequence>
<comment type="caution">
    <text evidence="2">The sequence shown here is derived from an EMBL/GenBank/DDBJ whole genome shotgun (WGS) entry which is preliminary data.</text>
</comment>
<name>A0A9P5PQ18_9AGAR</name>
<feature type="compositionally biased region" description="Basic residues" evidence="1">
    <location>
        <begin position="187"/>
        <end position="205"/>
    </location>
</feature>
<accession>A0A9P5PQ18</accession>
<protein>
    <submittedName>
        <fullName evidence="2">Uncharacterized protein</fullName>
    </submittedName>
</protein>
<feature type="compositionally biased region" description="Basic and acidic residues" evidence="1">
    <location>
        <begin position="289"/>
        <end position="302"/>
    </location>
</feature>
<evidence type="ECO:0000256" key="1">
    <source>
        <dbReference type="SAM" id="MobiDB-lite"/>
    </source>
</evidence>
<feature type="region of interest" description="Disordered" evidence="1">
    <location>
        <begin position="136"/>
        <end position="327"/>
    </location>
</feature>
<gene>
    <name evidence="2" type="ORF">BDP27DRAFT_1402302</name>
</gene>
<evidence type="ECO:0000313" key="3">
    <source>
        <dbReference type="Proteomes" id="UP000772434"/>
    </source>
</evidence>
<keyword evidence="3" id="KW-1185">Reference proteome</keyword>
<reference evidence="2" key="1">
    <citation type="submission" date="2020-11" db="EMBL/GenBank/DDBJ databases">
        <authorList>
            <consortium name="DOE Joint Genome Institute"/>
            <person name="Ahrendt S."/>
            <person name="Riley R."/>
            <person name="Andreopoulos W."/>
            <person name="Labutti K."/>
            <person name="Pangilinan J."/>
            <person name="Ruiz-Duenas F.J."/>
            <person name="Barrasa J.M."/>
            <person name="Sanchez-Garcia M."/>
            <person name="Camarero S."/>
            <person name="Miyauchi S."/>
            <person name="Serrano A."/>
            <person name="Linde D."/>
            <person name="Babiker R."/>
            <person name="Drula E."/>
            <person name="Ayuso-Fernandez I."/>
            <person name="Pacheco R."/>
            <person name="Padilla G."/>
            <person name="Ferreira P."/>
            <person name="Barriuso J."/>
            <person name="Kellner H."/>
            <person name="Castanera R."/>
            <person name="Alfaro M."/>
            <person name="Ramirez L."/>
            <person name="Pisabarro A.G."/>
            <person name="Kuo A."/>
            <person name="Tritt A."/>
            <person name="Lipzen A."/>
            <person name="He G."/>
            <person name="Yan M."/>
            <person name="Ng V."/>
            <person name="Cullen D."/>
            <person name="Martin F."/>
            <person name="Rosso M.-N."/>
            <person name="Henrissat B."/>
            <person name="Hibbett D."/>
            <person name="Martinez A.T."/>
            <person name="Grigoriev I.V."/>
        </authorList>
    </citation>
    <scope>NUCLEOTIDE SEQUENCE</scope>
    <source>
        <strain evidence="2">AH 40177</strain>
    </source>
</reference>
<feature type="compositionally biased region" description="Basic and acidic residues" evidence="1">
    <location>
        <begin position="136"/>
        <end position="152"/>
    </location>
</feature>
<feature type="compositionally biased region" description="Basic and acidic residues" evidence="1">
    <location>
        <begin position="315"/>
        <end position="324"/>
    </location>
</feature>